<organism evidence="1 2">
    <name type="scientific">Intestinimonas massiliensis</name>
    <name type="common">ex Afouda et al. 2020</name>
    <dbReference type="NCBI Taxonomy" id="1673721"/>
    <lineage>
        <taxon>Bacteria</taxon>
        <taxon>Bacillati</taxon>
        <taxon>Bacillota</taxon>
        <taxon>Clostridia</taxon>
        <taxon>Eubacteriales</taxon>
        <taxon>Intestinimonas</taxon>
    </lineage>
</organism>
<evidence type="ECO:0000313" key="2">
    <source>
        <dbReference type="Proteomes" id="UP001200313"/>
    </source>
</evidence>
<dbReference type="RefSeq" id="WP_238074958.1">
    <property type="nucleotide sequence ID" value="NZ_JAKNJB010000040.1"/>
</dbReference>
<accession>A0ABS9MCZ5</accession>
<dbReference type="Proteomes" id="UP001200313">
    <property type="component" value="Unassembled WGS sequence"/>
</dbReference>
<sequence>MSNTKKKFAFWLTPKTKELVERSYQLDNSQSQSEFIEKAIQFYTGYLAAEQDGSYLPVTLSATLEGSLGALGDRLGKLLFKMSVEMSMMMHLMAHDTDATLNELEQLRGRCVQDVMRTHGMISFKEIFRFQKRL</sequence>
<name>A0ABS9MCZ5_9FIRM</name>
<proteinExistence type="predicted"/>
<reference evidence="1 2" key="1">
    <citation type="submission" date="2022-01" db="EMBL/GenBank/DDBJ databases">
        <title>Collection of gut derived symbiotic bacterial strains cultured from healthy donors.</title>
        <authorList>
            <person name="Lin H."/>
            <person name="Kohout C."/>
            <person name="Waligurski E."/>
            <person name="Pamer E.G."/>
        </authorList>
    </citation>
    <scope>NUCLEOTIDE SEQUENCE [LARGE SCALE GENOMIC DNA]</scope>
    <source>
        <strain evidence="1 2">DFI.3.7</strain>
    </source>
</reference>
<gene>
    <name evidence="1" type="ORF">L0P79_16630</name>
</gene>
<protein>
    <recommendedName>
        <fullName evidence="3">CopG family transcriptional regulator</fullName>
    </recommendedName>
</protein>
<evidence type="ECO:0008006" key="3">
    <source>
        <dbReference type="Google" id="ProtNLM"/>
    </source>
</evidence>
<comment type="caution">
    <text evidence="1">The sequence shown here is derived from an EMBL/GenBank/DDBJ whole genome shotgun (WGS) entry which is preliminary data.</text>
</comment>
<dbReference type="EMBL" id="JAKNJB010000040">
    <property type="protein sequence ID" value="MCG4528671.1"/>
    <property type="molecule type" value="Genomic_DNA"/>
</dbReference>
<evidence type="ECO:0000313" key="1">
    <source>
        <dbReference type="EMBL" id="MCG4528671.1"/>
    </source>
</evidence>
<keyword evidence="2" id="KW-1185">Reference proteome</keyword>